<dbReference type="PRINTS" id="PR01217">
    <property type="entry name" value="PRICHEXTENSN"/>
</dbReference>
<feature type="domain" description="PA14" evidence="4">
    <location>
        <begin position="436"/>
        <end position="589"/>
    </location>
</feature>
<name>E1ZKP5_CHLVA</name>
<dbReference type="RefSeq" id="XP_005845519.1">
    <property type="nucleotide sequence ID" value="XM_005845457.1"/>
</dbReference>
<dbReference type="Proteomes" id="UP000008141">
    <property type="component" value="Unassembled WGS sequence"/>
</dbReference>
<organism evidence="6">
    <name type="scientific">Chlorella variabilis</name>
    <name type="common">Green alga</name>
    <dbReference type="NCBI Taxonomy" id="554065"/>
    <lineage>
        <taxon>Eukaryota</taxon>
        <taxon>Viridiplantae</taxon>
        <taxon>Chlorophyta</taxon>
        <taxon>core chlorophytes</taxon>
        <taxon>Trebouxiophyceae</taxon>
        <taxon>Chlorellales</taxon>
        <taxon>Chlorellaceae</taxon>
        <taxon>Chlorella clade</taxon>
        <taxon>Chlorella</taxon>
    </lineage>
</organism>
<feature type="signal peptide" evidence="3">
    <location>
        <begin position="1"/>
        <end position="15"/>
    </location>
</feature>
<keyword evidence="3" id="KW-0732">Signal</keyword>
<dbReference type="PANTHER" id="PTHR13037:SF24">
    <property type="entry name" value="POLYCOMB PROTEIN PCL-RELATED"/>
    <property type="match status" value="1"/>
</dbReference>
<dbReference type="eggNOG" id="ENOG502RVHQ">
    <property type="taxonomic scope" value="Eukaryota"/>
</dbReference>
<dbReference type="STRING" id="554065.E1ZKP5"/>
<proteinExistence type="predicted"/>
<feature type="compositionally biased region" description="Pro residues" evidence="2">
    <location>
        <begin position="618"/>
        <end position="680"/>
    </location>
</feature>
<dbReference type="AlphaFoldDB" id="E1ZKP5"/>
<dbReference type="InParanoid" id="E1ZKP5"/>
<dbReference type="InterPro" id="IPR037524">
    <property type="entry name" value="PA14/GLEYA"/>
</dbReference>
<feature type="chain" id="PRO_5012994391" description="PA14 domain-containing protein" evidence="3">
    <location>
        <begin position="16"/>
        <end position="769"/>
    </location>
</feature>
<evidence type="ECO:0000259" key="4">
    <source>
        <dbReference type="PROSITE" id="PS51820"/>
    </source>
</evidence>
<evidence type="ECO:0000256" key="1">
    <source>
        <dbReference type="ARBA" id="ARBA00022581"/>
    </source>
</evidence>
<dbReference type="GeneID" id="17353029"/>
<gene>
    <name evidence="5" type="ORF">CHLNCDRAFT_136616</name>
</gene>
<feature type="region of interest" description="Disordered" evidence="2">
    <location>
        <begin position="616"/>
        <end position="682"/>
    </location>
</feature>
<dbReference type="PROSITE" id="PS51820">
    <property type="entry name" value="PA14"/>
    <property type="match status" value="1"/>
</dbReference>
<reference evidence="5 6" key="1">
    <citation type="journal article" date="2010" name="Plant Cell">
        <title>The Chlorella variabilis NC64A genome reveals adaptation to photosymbiosis, coevolution with viruses, and cryptic sex.</title>
        <authorList>
            <person name="Blanc G."/>
            <person name="Duncan G."/>
            <person name="Agarkova I."/>
            <person name="Borodovsky M."/>
            <person name="Gurnon J."/>
            <person name="Kuo A."/>
            <person name="Lindquist E."/>
            <person name="Lucas S."/>
            <person name="Pangilinan J."/>
            <person name="Polle J."/>
            <person name="Salamov A."/>
            <person name="Terry A."/>
            <person name="Yamada T."/>
            <person name="Dunigan D.D."/>
            <person name="Grigoriev I.V."/>
            <person name="Claverie J.M."/>
            <person name="Van Etten J.L."/>
        </authorList>
    </citation>
    <scope>NUCLEOTIDE SEQUENCE [LARGE SCALE GENOMIC DNA]</scope>
    <source>
        <strain evidence="5 6">NC64A</strain>
    </source>
</reference>
<dbReference type="InterPro" id="IPR011658">
    <property type="entry name" value="PA14_dom"/>
</dbReference>
<dbReference type="Gene3D" id="3.90.182.10">
    <property type="entry name" value="Toxin - Anthrax Protective Antigen,domain 1"/>
    <property type="match status" value="1"/>
</dbReference>
<evidence type="ECO:0000256" key="2">
    <source>
        <dbReference type="SAM" id="MobiDB-lite"/>
    </source>
</evidence>
<keyword evidence="1" id="KW-0945">Host-virus interaction</keyword>
<dbReference type="Gene3D" id="2.10.50.10">
    <property type="entry name" value="Tumor Necrosis Factor Receptor, subunit A, domain 2"/>
    <property type="match status" value="1"/>
</dbReference>
<evidence type="ECO:0000313" key="5">
    <source>
        <dbReference type="EMBL" id="EFN53417.1"/>
    </source>
</evidence>
<dbReference type="Pfam" id="PF07691">
    <property type="entry name" value="PA14"/>
    <property type="match status" value="2"/>
</dbReference>
<dbReference type="SUPFAM" id="SSF56988">
    <property type="entry name" value="Anthrax protective antigen"/>
    <property type="match status" value="2"/>
</dbReference>
<dbReference type="OrthoDB" id="2968572at2759"/>
<dbReference type="EMBL" id="GL433851">
    <property type="protein sequence ID" value="EFN53417.1"/>
    <property type="molecule type" value="Genomic_DNA"/>
</dbReference>
<evidence type="ECO:0000256" key="3">
    <source>
        <dbReference type="SAM" id="SignalP"/>
    </source>
</evidence>
<dbReference type="SMART" id="SM01411">
    <property type="entry name" value="Ephrin_rec_like"/>
    <property type="match status" value="1"/>
</dbReference>
<sequence length="769" mass="81416">MLAAALLLLARPATAEGLLLKVYHTPASPIKAMPSFATLVSSLTPVATDSVAPVDFACRRPANLRCCGPYSEHTAATLEGFLSVEQNGTYELFLNADDGATLALDGKVVIDNGGAPHIERELGLSIWLQSGLHPAEAKLQRQAEAEVASSSEVLQQRVADLEGCTLCDNLQAMGGERVARLAMLDSVALAADTDTGLPLARQPWAAQVSRVLAAAGAPCDLTADEGVAIPELAEALLERHVASYTHASVKVQRYIEDVWGGSISAEAYTPASFLCDVPERRRRVRLAQWRTGSHWMAEETGRWQRLDRTQRPCPHCQAPLEDVRHAVYDCPLYAGLREEYAELFHSPGHALPSLAAFLGQARQGRLARFADRSAHAAYHSGVTVTLCIAYYNVDDDVVLQLSWSRSEKGVGKAPVGAAHLAAPEAAGAAPKGAKLNLAEGLEMWAWRKEGEEATDFPPDYARLAPHLVTYKIQTYVSPGCLLACWPLPRCFGRHVSDTWAKFSGYLLAPATATYTFFLSSSDGSRLFLGGALAVSNGGVHKLQQRSGKVPLEAGWHPLVLECFQHDASGGVELEWEAPGSARRIVAAPYLSSAPPLPPGVACPSTALSCYPTFVGGPKSPPPSPAPPPSLPPPSPPPPPSPSPPPPSPSPPPSPAPPSLSPLPSPPPPSPSPPPSPPPAAPLGTPTCIPGRFIAGQVCKVCPVGYRCPGGTAQPQPCAVGYYADEPGRTACDPCPEYSFAHFPASTACIACYFGEPKVVAGKGDGFWPW</sequence>
<keyword evidence="6" id="KW-1185">Reference proteome</keyword>
<dbReference type="SMART" id="SM00758">
    <property type="entry name" value="PA14"/>
    <property type="match status" value="1"/>
</dbReference>
<accession>E1ZKP5</accession>
<dbReference type="KEGG" id="cvr:CHLNCDRAFT_136616"/>
<dbReference type="PANTHER" id="PTHR13037">
    <property type="entry name" value="FORMIN"/>
    <property type="match status" value="1"/>
</dbReference>
<protein>
    <recommendedName>
        <fullName evidence="4">PA14 domain-containing protein</fullName>
    </recommendedName>
</protein>
<evidence type="ECO:0000313" key="6">
    <source>
        <dbReference type="Proteomes" id="UP000008141"/>
    </source>
</evidence>